<dbReference type="InterPro" id="IPR011042">
    <property type="entry name" value="6-blade_b-propeller_TolB-like"/>
</dbReference>
<organism evidence="3 4">
    <name type="scientific">Eragrostis curvula</name>
    <name type="common">weeping love grass</name>
    <dbReference type="NCBI Taxonomy" id="38414"/>
    <lineage>
        <taxon>Eukaryota</taxon>
        <taxon>Viridiplantae</taxon>
        <taxon>Streptophyta</taxon>
        <taxon>Embryophyta</taxon>
        <taxon>Tracheophyta</taxon>
        <taxon>Spermatophyta</taxon>
        <taxon>Magnoliopsida</taxon>
        <taxon>Liliopsida</taxon>
        <taxon>Poales</taxon>
        <taxon>Poaceae</taxon>
        <taxon>PACMAD clade</taxon>
        <taxon>Chloridoideae</taxon>
        <taxon>Eragrostideae</taxon>
        <taxon>Eragrostidinae</taxon>
        <taxon>Eragrostis</taxon>
    </lineage>
</organism>
<dbReference type="PANTHER" id="PTHR32161:SF8">
    <property type="entry name" value="DPP6 N-TERMINAL DOMAIN-LIKE PROTEIN"/>
    <property type="match status" value="1"/>
</dbReference>
<feature type="region of interest" description="Disordered" evidence="1">
    <location>
        <begin position="746"/>
        <end position="767"/>
    </location>
</feature>
<feature type="compositionally biased region" description="Basic and acidic residues" evidence="1">
    <location>
        <begin position="746"/>
        <end position="758"/>
    </location>
</feature>
<feature type="non-terminal residue" evidence="3">
    <location>
        <position position="1"/>
    </location>
</feature>
<keyword evidence="2" id="KW-0732">Signal</keyword>
<protein>
    <recommendedName>
        <fullName evidence="5">Dipeptidylpeptidase IV N-terminal domain-containing protein</fullName>
    </recommendedName>
</protein>
<dbReference type="Gramene" id="TVU44062">
    <property type="protein sequence ID" value="TVU44062"/>
    <property type="gene ID" value="EJB05_03490"/>
</dbReference>
<dbReference type="Proteomes" id="UP000324897">
    <property type="component" value="Chromosome 5"/>
</dbReference>
<dbReference type="Pfam" id="PF07676">
    <property type="entry name" value="PD40"/>
    <property type="match status" value="3"/>
</dbReference>
<sequence length="987" mass="105791">MARLAALPLLVLLVGPLLLAAPALSTSGTIVFTTLGRSRYAFDIFALPLAPLATAPSPSAEVRLTDGASVNYNGQFAPSADSFLFVSERNGTLNLYMSPVPGAGGASRREALEIEAAAPLKPLLPWDPIALRDRPSLTPDGAHLVYVSTAAPAESPRRSWAAVYATHLSSGATRRLTPPDVADFSPAVSPSGEWTAAASPGENGWAGEVEDLSTDIYVFRTSDGSRRTLAIRDGGWPCWADETTLFFHRRDNDGWYGVYRAKISFTDAGVSAASVERITPPGFHAFTPAASSGAPGLVAVATRRPGSDYRHIEVIDVTATGSQNAYYFEVTRPVAPRSHHFNPFISPDGARVGYHRCRGSGNGDAPLLLENIKSPAPDTFSLFRIDGSFPSFSHDGKRIAFVGLPGLYVVNSDGSGGRRQVFSGNAFPTAWDWKRKGVIYTSIGPQFSSESTKVDVVAVSLGDGDGDSSSSQVSIKRLTLGGENNAFPCPSPDGKWVVFRSGRSGHKNLYIMDAEDGEAGGIRRLTEGPWSDTMCNWSPDGEWIAFASDRHAPGSGSFAIYMVHPNGTGLRRVVHSGDGGRTNHPWFSPDSKTLVFTSDYAAVSAEPVSNPHHYQPYGEIFTVNIDGSDIRRLTHNSFEDGTPSWTPYYLKPKDVGETMQASGMCAFEDCHWLNIKAKPDNFIPLGHLWSQPKSINIGLNHPWNNWLLISLGHWILPFPRAINTLADIRLSSYLNIGTQKCWSRHEIKPHSTKKEMKGTHLTSSTPMARETPALASHRMWSGSNMSSTASLNASRLSTPSTSILLPPAGPPEASGIMSAKKALLSQSTVESSSMTTHLPSLPRRHSLRSSPLTSSSSSRTATNGACAACSLGAASSSTAAATLTAGEPSWSMGDTRPGERILRGSMRPASLDDGELWNAGASGDLGGSFWTPPPPPPVGDGSARCSGLCGTPAKEQHQPRGRAAARRMVWCVDSAMGRARGKRRRRR</sequence>
<name>A0A5J9W5R3_9POAL</name>
<dbReference type="SUPFAM" id="SSF69304">
    <property type="entry name" value="Tricorn protease N-terminal domain"/>
    <property type="match status" value="2"/>
</dbReference>
<dbReference type="PANTHER" id="PTHR32161">
    <property type="entry name" value="DPP6 N-TERMINAL DOMAIN-LIKE PROTEIN"/>
    <property type="match status" value="1"/>
</dbReference>
<accession>A0A5J9W5R3</accession>
<dbReference type="EMBL" id="RWGY01000004">
    <property type="protein sequence ID" value="TVU44062.1"/>
    <property type="molecule type" value="Genomic_DNA"/>
</dbReference>
<feature type="compositionally biased region" description="Polar residues" evidence="1">
    <location>
        <begin position="827"/>
        <end position="836"/>
    </location>
</feature>
<feature type="chain" id="PRO_5023939468" description="Dipeptidylpeptidase IV N-terminal domain-containing protein" evidence="2">
    <location>
        <begin position="26"/>
        <end position="987"/>
    </location>
</feature>
<evidence type="ECO:0008006" key="5">
    <source>
        <dbReference type="Google" id="ProtNLM"/>
    </source>
</evidence>
<evidence type="ECO:0000313" key="4">
    <source>
        <dbReference type="Proteomes" id="UP000324897"/>
    </source>
</evidence>
<reference evidence="3 4" key="1">
    <citation type="journal article" date="2019" name="Sci. Rep.">
        <title>A high-quality genome of Eragrostis curvula grass provides insights into Poaceae evolution and supports new strategies to enhance forage quality.</title>
        <authorList>
            <person name="Carballo J."/>
            <person name="Santos B.A.C.M."/>
            <person name="Zappacosta D."/>
            <person name="Garbus I."/>
            <person name="Selva J.P."/>
            <person name="Gallo C.A."/>
            <person name="Diaz A."/>
            <person name="Albertini E."/>
            <person name="Caccamo M."/>
            <person name="Echenique V."/>
        </authorList>
    </citation>
    <scope>NUCLEOTIDE SEQUENCE [LARGE SCALE GENOMIC DNA]</scope>
    <source>
        <strain evidence="4">cv. Victoria</strain>
        <tissue evidence="3">Leaf</tissue>
    </source>
</reference>
<proteinExistence type="predicted"/>
<feature type="region of interest" description="Disordered" evidence="1">
    <location>
        <begin position="827"/>
        <end position="861"/>
    </location>
</feature>
<gene>
    <name evidence="3" type="ORF">EJB05_03490</name>
</gene>
<dbReference type="Gene3D" id="2.120.10.30">
    <property type="entry name" value="TolB, C-terminal domain"/>
    <property type="match status" value="3"/>
</dbReference>
<dbReference type="OrthoDB" id="43744at2759"/>
<evidence type="ECO:0000256" key="2">
    <source>
        <dbReference type="SAM" id="SignalP"/>
    </source>
</evidence>
<evidence type="ECO:0000313" key="3">
    <source>
        <dbReference type="EMBL" id="TVU44062.1"/>
    </source>
</evidence>
<feature type="region of interest" description="Disordered" evidence="1">
    <location>
        <begin position="175"/>
        <end position="206"/>
    </location>
</feature>
<evidence type="ECO:0000256" key="1">
    <source>
        <dbReference type="SAM" id="MobiDB-lite"/>
    </source>
</evidence>
<dbReference type="InterPro" id="IPR011659">
    <property type="entry name" value="WD40"/>
</dbReference>
<keyword evidence="4" id="KW-1185">Reference proteome</keyword>
<comment type="caution">
    <text evidence="3">The sequence shown here is derived from an EMBL/GenBank/DDBJ whole genome shotgun (WGS) entry which is preliminary data.</text>
</comment>
<dbReference type="AlphaFoldDB" id="A0A5J9W5R3"/>
<feature type="signal peptide" evidence="2">
    <location>
        <begin position="1"/>
        <end position="25"/>
    </location>
</feature>
<feature type="compositionally biased region" description="Low complexity" evidence="1">
    <location>
        <begin position="848"/>
        <end position="861"/>
    </location>
</feature>